<evidence type="ECO:0000313" key="2">
    <source>
        <dbReference type="EMBL" id="MBC6445913.1"/>
    </source>
</evidence>
<protein>
    <recommendedName>
        <fullName evidence="4">ANTAR domain-containing protein</fullName>
    </recommendedName>
</protein>
<reference evidence="2 3" key="1">
    <citation type="submission" date="2020-06" db="EMBL/GenBank/DDBJ databases">
        <title>Actinokineospora xiongansis sp. nov., isolated from soil of Baiyangdian.</title>
        <authorList>
            <person name="Zhang X."/>
        </authorList>
    </citation>
    <scope>NUCLEOTIDE SEQUENCE [LARGE SCALE GENOMIC DNA]</scope>
    <source>
        <strain evidence="2 3">HBU206404</strain>
    </source>
</reference>
<gene>
    <name evidence="2" type="ORF">GPZ80_01845</name>
</gene>
<feature type="region of interest" description="Disordered" evidence="1">
    <location>
        <begin position="48"/>
        <end position="67"/>
    </location>
</feature>
<proteinExistence type="predicted"/>
<keyword evidence="3" id="KW-1185">Reference proteome</keyword>
<organism evidence="2 3">
    <name type="scientific">Actinokineospora xionganensis</name>
    <dbReference type="NCBI Taxonomy" id="2684470"/>
    <lineage>
        <taxon>Bacteria</taxon>
        <taxon>Bacillati</taxon>
        <taxon>Actinomycetota</taxon>
        <taxon>Actinomycetes</taxon>
        <taxon>Pseudonocardiales</taxon>
        <taxon>Pseudonocardiaceae</taxon>
        <taxon>Actinokineospora</taxon>
    </lineage>
</organism>
<evidence type="ECO:0000256" key="1">
    <source>
        <dbReference type="SAM" id="MobiDB-lite"/>
    </source>
</evidence>
<sequence>MSGTEQESRKRHLAARVLASQAENAEELAVLLDMLGLSAAEGLAEPRPEDVAIPAQPRRSIAEREAARTLSSTLLGAATGH</sequence>
<dbReference type="Proteomes" id="UP000734823">
    <property type="component" value="Unassembled WGS sequence"/>
</dbReference>
<name>A0ABR7L062_9PSEU</name>
<accession>A0ABR7L062</accession>
<evidence type="ECO:0000313" key="3">
    <source>
        <dbReference type="Proteomes" id="UP000734823"/>
    </source>
</evidence>
<dbReference type="RefSeq" id="WP_187217974.1">
    <property type="nucleotide sequence ID" value="NZ_JABVED010000001.1"/>
</dbReference>
<evidence type="ECO:0008006" key="4">
    <source>
        <dbReference type="Google" id="ProtNLM"/>
    </source>
</evidence>
<dbReference type="EMBL" id="JABVED010000001">
    <property type="protein sequence ID" value="MBC6445913.1"/>
    <property type="molecule type" value="Genomic_DNA"/>
</dbReference>
<comment type="caution">
    <text evidence="2">The sequence shown here is derived from an EMBL/GenBank/DDBJ whole genome shotgun (WGS) entry which is preliminary data.</text>
</comment>